<keyword evidence="2" id="KW-1133">Transmembrane helix</keyword>
<feature type="compositionally biased region" description="Gly residues" evidence="1">
    <location>
        <begin position="137"/>
        <end position="150"/>
    </location>
</feature>
<dbReference type="EMBL" id="HBIP01024222">
    <property type="protein sequence ID" value="CAE0499437.1"/>
    <property type="molecule type" value="Transcribed_RNA"/>
</dbReference>
<reference evidence="3" key="1">
    <citation type="submission" date="2021-01" db="EMBL/GenBank/DDBJ databases">
        <authorList>
            <person name="Corre E."/>
            <person name="Pelletier E."/>
            <person name="Niang G."/>
            <person name="Scheremetjew M."/>
            <person name="Finn R."/>
            <person name="Kale V."/>
            <person name="Holt S."/>
            <person name="Cochrane G."/>
            <person name="Meng A."/>
            <person name="Brown T."/>
            <person name="Cohen L."/>
        </authorList>
    </citation>
    <scope>NUCLEOTIDE SEQUENCE</scope>
    <source>
        <strain evidence="3">CCMP1320</strain>
    </source>
</reference>
<feature type="transmembrane region" description="Helical" evidence="2">
    <location>
        <begin position="6"/>
        <end position="31"/>
    </location>
</feature>
<evidence type="ECO:0000313" key="3">
    <source>
        <dbReference type="EMBL" id="CAE0499437.1"/>
    </source>
</evidence>
<organism evidence="3">
    <name type="scientific">Dunaliella tertiolecta</name>
    <name type="common">Green alga</name>
    <dbReference type="NCBI Taxonomy" id="3047"/>
    <lineage>
        <taxon>Eukaryota</taxon>
        <taxon>Viridiplantae</taxon>
        <taxon>Chlorophyta</taxon>
        <taxon>core chlorophytes</taxon>
        <taxon>Chlorophyceae</taxon>
        <taxon>CS clade</taxon>
        <taxon>Chlamydomonadales</taxon>
        <taxon>Dunaliellaceae</taxon>
        <taxon>Dunaliella</taxon>
    </lineage>
</organism>
<dbReference type="AlphaFoldDB" id="A0A7S3R164"/>
<protein>
    <submittedName>
        <fullName evidence="3">Uncharacterized protein</fullName>
    </submittedName>
</protein>
<feature type="compositionally biased region" description="Polar residues" evidence="1">
    <location>
        <begin position="164"/>
        <end position="175"/>
    </location>
</feature>
<name>A0A7S3R164_DUNTE</name>
<evidence type="ECO:0000256" key="2">
    <source>
        <dbReference type="SAM" id="Phobius"/>
    </source>
</evidence>
<keyword evidence="2" id="KW-0812">Transmembrane</keyword>
<gene>
    <name evidence="3" type="ORF">DTER00134_LOCUS14510</name>
</gene>
<sequence>MFNVWGWLLLLGQLFLIASALFLLFIGYSLYRATKELGEAAHAIGSGLHCVTGVAHGLARAGSTVHGIAHDLAPIGRGMRHVLSTASAIHNGPQGKHQDVSIRGSRQLATCRQVEGVCGGELATGVVTGEGKKEGTSGRGQGGSPGGGQVSGCVPRMSTKKELTPTQLQQYQQSVAAAGKREEKAKRSLHGKLKRCMLQLLRHKGRDKKAVANVENK</sequence>
<accession>A0A7S3R164</accession>
<proteinExistence type="predicted"/>
<evidence type="ECO:0000256" key="1">
    <source>
        <dbReference type="SAM" id="MobiDB-lite"/>
    </source>
</evidence>
<keyword evidence="2" id="KW-0472">Membrane</keyword>
<feature type="region of interest" description="Disordered" evidence="1">
    <location>
        <begin position="129"/>
        <end position="190"/>
    </location>
</feature>